<accession>A0ABN7A8F6</accession>
<protein>
    <submittedName>
        <fullName evidence="2">Uncharacterized protein</fullName>
    </submittedName>
</protein>
<name>A0ABN7A8F6_9HEMI</name>
<feature type="region of interest" description="Disordered" evidence="1">
    <location>
        <begin position="1"/>
        <end position="37"/>
    </location>
</feature>
<evidence type="ECO:0000313" key="3">
    <source>
        <dbReference type="Proteomes" id="UP001307889"/>
    </source>
</evidence>
<evidence type="ECO:0000313" key="2">
    <source>
        <dbReference type="EMBL" id="BES88581.1"/>
    </source>
</evidence>
<proteinExistence type="predicted"/>
<feature type="compositionally biased region" description="Basic and acidic residues" evidence="1">
    <location>
        <begin position="1"/>
        <end position="16"/>
    </location>
</feature>
<keyword evidence="3" id="KW-1185">Reference proteome</keyword>
<sequence length="80" mass="8460">MNDPHEPLDGGEDEGHVAVPTPSTLEVPGVAAPDETGTLNLRRDLIPGTETMGKSDETPAPSITVDGTIRSRISHKMDTK</sequence>
<gene>
    <name evidence="2" type="ORF">NTJ_01387</name>
</gene>
<dbReference type="Proteomes" id="UP001307889">
    <property type="component" value="Chromosome 1"/>
</dbReference>
<reference evidence="2 3" key="1">
    <citation type="submission" date="2023-09" db="EMBL/GenBank/DDBJ databases">
        <title>Nesidiocoris tenuis whole genome shotgun sequence.</title>
        <authorList>
            <person name="Shibata T."/>
            <person name="Shimoda M."/>
            <person name="Kobayashi T."/>
            <person name="Uehara T."/>
        </authorList>
    </citation>
    <scope>NUCLEOTIDE SEQUENCE [LARGE SCALE GENOMIC DNA]</scope>
    <source>
        <strain evidence="2 3">Japan</strain>
    </source>
</reference>
<evidence type="ECO:0000256" key="1">
    <source>
        <dbReference type="SAM" id="MobiDB-lite"/>
    </source>
</evidence>
<organism evidence="2 3">
    <name type="scientific">Nesidiocoris tenuis</name>
    <dbReference type="NCBI Taxonomy" id="355587"/>
    <lineage>
        <taxon>Eukaryota</taxon>
        <taxon>Metazoa</taxon>
        <taxon>Ecdysozoa</taxon>
        <taxon>Arthropoda</taxon>
        <taxon>Hexapoda</taxon>
        <taxon>Insecta</taxon>
        <taxon>Pterygota</taxon>
        <taxon>Neoptera</taxon>
        <taxon>Paraneoptera</taxon>
        <taxon>Hemiptera</taxon>
        <taxon>Heteroptera</taxon>
        <taxon>Panheteroptera</taxon>
        <taxon>Cimicomorpha</taxon>
        <taxon>Miridae</taxon>
        <taxon>Dicyphina</taxon>
        <taxon>Nesidiocoris</taxon>
    </lineage>
</organism>
<dbReference type="EMBL" id="AP028909">
    <property type="protein sequence ID" value="BES88581.1"/>
    <property type="molecule type" value="Genomic_DNA"/>
</dbReference>